<dbReference type="Proteomes" id="UP000789860">
    <property type="component" value="Unassembled WGS sequence"/>
</dbReference>
<gene>
    <name evidence="1" type="ORF">SCALOS_LOCUS6080</name>
</gene>
<proteinExistence type="predicted"/>
<protein>
    <submittedName>
        <fullName evidence="1">6666_t:CDS:1</fullName>
    </submittedName>
</protein>
<reference evidence="1" key="1">
    <citation type="submission" date="2021-06" db="EMBL/GenBank/DDBJ databases">
        <authorList>
            <person name="Kallberg Y."/>
            <person name="Tangrot J."/>
            <person name="Rosling A."/>
        </authorList>
    </citation>
    <scope>NUCLEOTIDE SEQUENCE</scope>
    <source>
        <strain evidence="1">AU212A</strain>
    </source>
</reference>
<keyword evidence="2" id="KW-1185">Reference proteome</keyword>
<dbReference type="EMBL" id="CAJVPM010010979">
    <property type="protein sequence ID" value="CAG8577625.1"/>
    <property type="molecule type" value="Genomic_DNA"/>
</dbReference>
<evidence type="ECO:0000313" key="1">
    <source>
        <dbReference type="EMBL" id="CAG8577625.1"/>
    </source>
</evidence>
<comment type="caution">
    <text evidence="1">The sequence shown here is derived from an EMBL/GenBank/DDBJ whole genome shotgun (WGS) entry which is preliminary data.</text>
</comment>
<sequence length="211" mass="24383">MYDEDVTSSFTEVDIDSVSDADERSKEEYYADIDKGLWKETFNGKEDPKPNGGDGAYTEPYRLYNLDVFEYGMDSPMAIYGSIPFMMAHRKDSSAVIFWINAAETWIDITKNKEDKVLNIILQNYKLTPTSTSTHWISFVFLGPTTTDIFYHQYGLLTGFTALPQHFAIAYHQCCWNYLNQEDVTEVDDGFDKHEIPYDVIWLDIEHTDGK</sequence>
<organism evidence="1 2">
    <name type="scientific">Scutellospora calospora</name>
    <dbReference type="NCBI Taxonomy" id="85575"/>
    <lineage>
        <taxon>Eukaryota</taxon>
        <taxon>Fungi</taxon>
        <taxon>Fungi incertae sedis</taxon>
        <taxon>Mucoromycota</taxon>
        <taxon>Glomeromycotina</taxon>
        <taxon>Glomeromycetes</taxon>
        <taxon>Diversisporales</taxon>
        <taxon>Gigasporaceae</taxon>
        <taxon>Scutellospora</taxon>
    </lineage>
</organism>
<accession>A0ACA9MGT6</accession>
<evidence type="ECO:0000313" key="2">
    <source>
        <dbReference type="Proteomes" id="UP000789860"/>
    </source>
</evidence>
<name>A0ACA9MGT6_9GLOM</name>